<dbReference type="Gene3D" id="3.10.180.10">
    <property type="entry name" value="2,3-Dihydroxybiphenyl 1,2-Dioxygenase, domain 1"/>
    <property type="match status" value="1"/>
</dbReference>
<dbReference type="Proteomes" id="UP000319837">
    <property type="component" value="Unassembled WGS sequence"/>
</dbReference>
<dbReference type="Pfam" id="PF00903">
    <property type="entry name" value="Glyoxalase"/>
    <property type="match status" value="1"/>
</dbReference>
<organism evidence="2 3">
    <name type="scientific">Niallia circulans</name>
    <name type="common">Bacillus circulans</name>
    <dbReference type="NCBI Taxonomy" id="1397"/>
    <lineage>
        <taxon>Bacteria</taxon>
        <taxon>Bacillati</taxon>
        <taxon>Bacillota</taxon>
        <taxon>Bacilli</taxon>
        <taxon>Bacillales</taxon>
        <taxon>Bacillaceae</taxon>
        <taxon>Niallia</taxon>
    </lineage>
</organism>
<dbReference type="PANTHER" id="PTHR33990">
    <property type="entry name" value="PROTEIN YJDN-RELATED"/>
    <property type="match status" value="1"/>
</dbReference>
<feature type="domain" description="Glyoxalase/fosfomycin resistance/dioxygenase" evidence="1">
    <location>
        <begin position="13"/>
        <end position="135"/>
    </location>
</feature>
<sequence length="144" mass="16212">MIKSMYPYFVLNGNGREAVEFYRNALNAEVISVQLFGDMPHDSEKPLPEEAKNRVLNAQLKVGNIDLMLSDNFPGMPYSVGTNVTTAIILEDPEDTKRIFAALEEGGKVKMPLQETFWSPLYGQVEDKYGFEWQVSTEGKLTNS</sequence>
<dbReference type="RefSeq" id="WP_185765573.1">
    <property type="nucleotide sequence ID" value="NZ_RIBP01000004.1"/>
</dbReference>
<reference evidence="3" key="1">
    <citation type="submission" date="2018-10" db="EMBL/GenBank/DDBJ databases">
        <title>FDA dAtabase for Regulatory Grade micrObial Sequences (FDA-ARGOS): Supporting development and validation of Infectious Disease Dx tests.</title>
        <authorList>
            <person name="Minogue T."/>
            <person name="Wolcott M."/>
            <person name="Wasieloski L."/>
            <person name="Aguilar W."/>
            <person name="Moore D."/>
            <person name="Tallon L."/>
            <person name="Sadzewicz L."/>
            <person name="Sengamalay N."/>
            <person name="Ott S."/>
            <person name="Godinez A."/>
            <person name="Nagaraj S."/>
            <person name="Vavikolanu K."/>
            <person name="Vyas G."/>
            <person name="Nadendla S."/>
            <person name="George J."/>
            <person name="Sichtig H."/>
        </authorList>
    </citation>
    <scope>NUCLEOTIDE SEQUENCE [LARGE SCALE GENOMIC DNA]</scope>
    <source>
        <strain evidence="3">FDAARGOS_343</strain>
    </source>
</reference>
<evidence type="ECO:0000313" key="3">
    <source>
        <dbReference type="Proteomes" id="UP000319837"/>
    </source>
</evidence>
<dbReference type="InterPro" id="IPR028973">
    <property type="entry name" value="PhnB-like"/>
</dbReference>
<comment type="caution">
    <text evidence="2">The sequence shown here is derived from an EMBL/GenBank/DDBJ whole genome shotgun (WGS) entry which is preliminary data.</text>
</comment>
<dbReference type="CDD" id="cd06588">
    <property type="entry name" value="PhnB_like"/>
    <property type="match status" value="1"/>
</dbReference>
<dbReference type="SUPFAM" id="SSF54593">
    <property type="entry name" value="Glyoxalase/Bleomycin resistance protein/Dihydroxybiphenyl dioxygenase"/>
    <property type="match status" value="1"/>
</dbReference>
<dbReference type="InterPro" id="IPR029068">
    <property type="entry name" value="Glyas_Bleomycin-R_OHBP_Dase"/>
</dbReference>
<dbReference type="PANTHER" id="PTHR33990:SF1">
    <property type="entry name" value="PROTEIN YJDN"/>
    <property type="match status" value="1"/>
</dbReference>
<dbReference type="InterPro" id="IPR004360">
    <property type="entry name" value="Glyas_Fos-R_dOase_dom"/>
</dbReference>
<name>A0A553SJM3_NIACI</name>
<dbReference type="EMBL" id="RIBP01000004">
    <property type="protein sequence ID" value="TRZ37200.1"/>
    <property type="molecule type" value="Genomic_DNA"/>
</dbReference>
<evidence type="ECO:0000259" key="1">
    <source>
        <dbReference type="Pfam" id="PF00903"/>
    </source>
</evidence>
<protein>
    <submittedName>
        <fullName evidence="2">VOC family protein</fullName>
    </submittedName>
</protein>
<evidence type="ECO:0000313" key="2">
    <source>
        <dbReference type="EMBL" id="TRZ37200.1"/>
    </source>
</evidence>
<proteinExistence type="predicted"/>
<gene>
    <name evidence="2" type="ORF">CEQ21_17100</name>
</gene>
<dbReference type="AlphaFoldDB" id="A0A553SJM3"/>
<accession>A0A553SJM3</accession>